<feature type="active site" description="Proton donor 1" evidence="4">
    <location>
        <position position="514"/>
    </location>
</feature>
<keyword evidence="13" id="KW-1185">Reference proteome</keyword>
<accession>A0A7Y9XV78</accession>
<evidence type="ECO:0000256" key="2">
    <source>
        <dbReference type="ARBA" id="ARBA00023157"/>
    </source>
</evidence>
<dbReference type="RefSeq" id="WP_179405832.1">
    <property type="nucleotide sequence ID" value="NZ_BMGF01000001.1"/>
</dbReference>
<feature type="disulfide bond" evidence="9">
    <location>
        <begin position="353"/>
        <end position="371"/>
    </location>
</feature>
<proteinExistence type="predicted"/>
<evidence type="ECO:0000256" key="9">
    <source>
        <dbReference type="PIRSR" id="PIRSR601548-4"/>
    </source>
</evidence>
<evidence type="ECO:0000256" key="11">
    <source>
        <dbReference type="SAM" id="SignalP"/>
    </source>
</evidence>
<dbReference type="GO" id="GO:0008237">
    <property type="term" value="F:metallopeptidase activity"/>
    <property type="evidence" value="ECO:0007669"/>
    <property type="project" value="InterPro"/>
</dbReference>
<sequence>MKFASTALAALAIGLAVPAAAQAPADEATASEPAYPLTPAGAAQFVAAAEKDLFDYSVEASRVNWVNFTYITEDTDRLAAQINAVGTEKSVKYAVQAARYAAIPGLSPDVKRKLDILRNGIVLPAPTTAGAATELNEIATKLSSDYGKGKGTLNGEPISGSDIEAEMGNIERTPAELSEMWASWHDNVGAPMKGDYARMVEIVNEGARELGFDNVGAMWRSGYDMTPEEFSAETERLWQEVKPLYMSLHTYVRGKLNEKYGDEVQPANGPIRADLLGNMWAQEWGNIYPLVAPEGAGDLGYDLTDLIAQKGHGPLDMVKVGEDFFSSLGFEPLPETFYQRSLFTKPADREVVCHASAWNIDNVDDIRIKMCIKPNADDFITIHHELGHNYYQRAYNDKSYLYLNGANDGFHEAIGDMIALSITPEYLVQIDMLDRSQVPSADKDIGLLLRQAMDKVAFLPFGLLIDRWRWGVMDGSIGTSDYNKAWTDMRTEYQGIVPPVERPENAFDPGAKYHIPGNTPYTRYFLARILQFQFYKAACDQAGWKGPLHRCSFYGNETVGKNLNAMLEMGASKPWPDALEAFTGTRRMSAKPMLEYFAPLKKWLDRQNRGKTAGW</sequence>
<feature type="binding site" evidence="7">
    <location>
        <position position="523"/>
    </location>
    <ligand>
        <name>chloride</name>
        <dbReference type="ChEBI" id="CHEBI:17996"/>
        <label>1</label>
    </ligand>
</feature>
<feature type="glycosylation site" description="N-linked (GlcNAc...) asparagine; partial" evidence="5">
    <location>
        <position position="154"/>
    </location>
</feature>
<dbReference type="Pfam" id="PF01401">
    <property type="entry name" value="Peptidase_M2"/>
    <property type="match status" value="1"/>
</dbReference>
<keyword evidence="8" id="KW-0862">Zinc</keyword>
<feature type="disulfide bond" evidence="9">
    <location>
        <begin position="539"/>
        <end position="551"/>
    </location>
</feature>
<dbReference type="PROSITE" id="PS52011">
    <property type="entry name" value="PEPTIDASE_M2"/>
    <property type="match status" value="1"/>
</dbReference>
<feature type="binding site" evidence="8">
    <location>
        <position position="412"/>
    </location>
    <ligand>
        <name>Zn(2+)</name>
        <dbReference type="ChEBI" id="CHEBI:29105"/>
        <label>1</label>
        <note>catalytic</note>
    </ligand>
</feature>
<dbReference type="GO" id="GO:0004180">
    <property type="term" value="F:carboxypeptidase activity"/>
    <property type="evidence" value="ECO:0007669"/>
    <property type="project" value="UniProtKB-KW"/>
</dbReference>
<evidence type="ECO:0000256" key="8">
    <source>
        <dbReference type="PIRSR" id="PIRSR601548-3"/>
    </source>
</evidence>
<dbReference type="PANTHER" id="PTHR10514">
    <property type="entry name" value="ANGIOTENSIN-CONVERTING ENZYME"/>
    <property type="match status" value="1"/>
</dbReference>
<feature type="binding site" evidence="10">
    <location>
        <position position="412"/>
    </location>
    <ligand>
        <name>Zn(2+)</name>
        <dbReference type="ChEBI" id="CHEBI:29105"/>
        <label>2</label>
        <note>catalytic</note>
    </ligand>
</feature>
<dbReference type="PRINTS" id="PR00791">
    <property type="entry name" value="PEPDIPTASEA"/>
</dbReference>
<evidence type="ECO:0000256" key="1">
    <source>
        <dbReference type="ARBA" id="ARBA00022729"/>
    </source>
</evidence>
<evidence type="ECO:0000256" key="4">
    <source>
        <dbReference type="PIRSR" id="PIRSR601548-1"/>
    </source>
</evidence>
<keyword evidence="12" id="KW-0121">Carboxypeptidase</keyword>
<dbReference type="AlphaFoldDB" id="A0A7Y9XV78"/>
<dbReference type="SUPFAM" id="SSF55486">
    <property type="entry name" value="Metalloproteases ('zincins'), catalytic domain"/>
    <property type="match status" value="1"/>
</dbReference>
<feature type="binding site" evidence="7">
    <location>
        <position position="223"/>
    </location>
    <ligand>
        <name>chloride</name>
        <dbReference type="ChEBI" id="CHEBI:17996"/>
        <label>1</label>
    </ligand>
</feature>
<dbReference type="PANTHER" id="PTHR10514:SF27">
    <property type="entry name" value="ANGIOTENSIN-CONVERTING ENZYME"/>
    <property type="match status" value="1"/>
</dbReference>
<evidence type="ECO:0000256" key="5">
    <source>
        <dbReference type="PIRSR" id="PIRSR601548-10"/>
    </source>
</evidence>
<dbReference type="EC" id="3.4.15.1" evidence="12"/>
<protein>
    <submittedName>
        <fullName evidence="12">Peptidyl-dipeptidase A</fullName>
        <ecNumber evidence="12">3.4.15.1</ecNumber>
    </submittedName>
</protein>
<comment type="caution">
    <text evidence="12">The sequence shown here is derived from an EMBL/GenBank/DDBJ whole genome shotgun (WGS) entry which is preliminary data.</text>
</comment>
<dbReference type="EMBL" id="JACBZF010000001">
    <property type="protein sequence ID" value="NYH93863.1"/>
    <property type="molecule type" value="Genomic_DNA"/>
</dbReference>
<evidence type="ECO:0000313" key="12">
    <source>
        <dbReference type="EMBL" id="NYH93863.1"/>
    </source>
</evidence>
<dbReference type="Proteomes" id="UP000522081">
    <property type="component" value="Unassembled WGS sequence"/>
</dbReference>
<keyword evidence="1 11" id="KW-0732">Signal</keyword>
<dbReference type="InterPro" id="IPR001548">
    <property type="entry name" value="Peptidase_M2"/>
</dbReference>
<feature type="chain" id="PRO_5030833742" evidence="11">
    <location>
        <begin position="22"/>
        <end position="615"/>
    </location>
</feature>
<evidence type="ECO:0000256" key="10">
    <source>
        <dbReference type="PIRSR" id="PIRSR601548-8"/>
    </source>
</evidence>
<keyword evidence="3 5" id="KW-0325">Glycoprotein</keyword>
<feature type="active site" description="Proton acceptor 1" evidence="4">
    <location>
        <position position="385"/>
    </location>
</feature>
<keyword evidence="12" id="KW-0645">Protease</keyword>
<dbReference type="GO" id="GO:0006508">
    <property type="term" value="P:proteolysis"/>
    <property type="evidence" value="ECO:0007669"/>
    <property type="project" value="InterPro"/>
</dbReference>
<feature type="binding site" evidence="10">
    <location>
        <position position="384"/>
    </location>
    <ligand>
        <name>Zn(2+)</name>
        <dbReference type="ChEBI" id="CHEBI:29105"/>
        <label>2</label>
        <note>catalytic</note>
    </ligand>
</feature>
<dbReference type="GO" id="GO:0008241">
    <property type="term" value="F:peptidyl-dipeptidase activity"/>
    <property type="evidence" value="ECO:0007669"/>
    <property type="project" value="UniProtKB-EC"/>
</dbReference>
<feature type="active site" description="Proton acceptor 2" evidence="6">
    <location>
        <position position="385"/>
    </location>
</feature>
<name>A0A7Y9XV78_9SPHN</name>
<evidence type="ECO:0000256" key="3">
    <source>
        <dbReference type="ARBA" id="ARBA00023180"/>
    </source>
</evidence>
<dbReference type="Gene3D" id="1.10.1370.30">
    <property type="match status" value="1"/>
</dbReference>
<gene>
    <name evidence="12" type="ORF">FHS75_000168</name>
</gene>
<evidence type="ECO:0000256" key="6">
    <source>
        <dbReference type="PIRSR" id="PIRSR601548-11"/>
    </source>
</evidence>
<keyword evidence="12" id="KW-0378">Hydrolase</keyword>
<evidence type="ECO:0000313" key="13">
    <source>
        <dbReference type="Proteomes" id="UP000522081"/>
    </source>
</evidence>
<keyword evidence="8" id="KW-0479">Metal-binding</keyword>
<feature type="signal peptide" evidence="11">
    <location>
        <begin position="1"/>
        <end position="21"/>
    </location>
</feature>
<reference evidence="12 13" key="1">
    <citation type="submission" date="2020-07" db="EMBL/GenBank/DDBJ databases">
        <title>Genomic Encyclopedia of Type Strains, Phase IV (KMG-IV): sequencing the most valuable type-strain genomes for metagenomic binning, comparative biology and taxonomic classification.</title>
        <authorList>
            <person name="Goeker M."/>
        </authorList>
    </citation>
    <scope>NUCLEOTIDE SEQUENCE [LARGE SCALE GENOMIC DNA]</scope>
    <source>
        <strain evidence="12 13">DSM 29043</strain>
    </source>
</reference>
<feature type="binding site" evidence="8">
    <location>
        <position position="384"/>
    </location>
    <ligand>
        <name>Zn(2+)</name>
        <dbReference type="ChEBI" id="CHEBI:29105"/>
        <label>1</label>
        <note>catalytic</note>
    </ligand>
</feature>
<dbReference type="GO" id="GO:0016020">
    <property type="term" value="C:membrane"/>
    <property type="evidence" value="ECO:0007669"/>
    <property type="project" value="InterPro"/>
</dbReference>
<feature type="active site" description="Proton donor 2" evidence="6">
    <location>
        <position position="514"/>
    </location>
</feature>
<feature type="binding site" evidence="8">
    <location>
        <position position="388"/>
    </location>
    <ligand>
        <name>Zn(2+)</name>
        <dbReference type="ChEBI" id="CHEBI:29105"/>
        <label>1</label>
        <note>catalytic</note>
    </ligand>
</feature>
<feature type="binding site" evidence="10">
    <location>
        <position position="388"/>
    </location>
    <ligand>
        <name>Zn(2+)</name>
        <dbReference type="ChEBI" id="CHEBI:29105"/>
        <label>2</label>
        <note>catalytic</note>
    </ligand>
</feature>
<keyword evidence="2 9" id="KW-1015">Disulfide bond</keyword>
<organism evidence="12 13">
    <name type="scientific">Novosphingobium marinum</name>
    <dbReference type="NCBI Taxonomy" id="1514948"/>
    <lineage>
        <taxon>Bacteria</taxon>
        <taxon>Pseudomonadati</taxon>
        <taxon>Pseudomonadota</taxon>
        <taxon>Alphaproteobacteria</taxon>
        <taxon>Sphingomonadales</taxon>
        <taxon>Sphingomonadaceae</taxon>
        <taxon>Novosphingobium</taxon>
    </lineage>
</organism>
<evidence type="ECO:0000256" key="7">
    <source>
        <dbReference type="PIRSR" id="PIRSR601548-2"/>
    </source>
</evidence>
<dbReference type="CDD" id="cd06461">
    <property type="entry name" value="M2_ACE"/>
    <property type="match status" value="1"/>
</dbReference>